<dbReference type="EMBL" id="FMTY01000001">
    <property type="protein sequence ID" value="SCX02500.1"/>
    <property type="molecule type" value="Genomic_DNA"/>
</dbReference>
<dbReference type="STRING" id="329186.SAMN02927925_00518"/>
<dbReference type="Proteomes" id="UP000182124">
    <property type="component" value="Unassembled WGS sequence"/>
</dbReference>
<evidence type="ECO:0000313" key="1">
    <source>
        <dbReference type="EMBL" id="SCX02500.1"/>
    </source>
</evidence>
<dbReference type="eggNOG" id="ENOG5033UQ1">
    <property type="taxonomic scope" value="Bacteria"/>
</dbReference>
<proteinExistence type="predicted"/>
<name>A0A1G4V7L4_9FLAO</name>
<evidence type="ECO:0000313" key="2">
    <source>
        <dbReference type="Proteomes" id="UP000182124"/>
    </source>
</evidence>
<protein>
    <submittedName>
        <fullName evidence="1">Uncharacterized protein</fullName>
    </submittedName>
</protein>
<accession>A0A1G4V7L4</accession>
<organism evidence="1 2">
    <name type="scientific">Flavobacterium saliperosum</name>
    <dbReference type="NCBI Taxonomy" id="329186"/>
    <lineage>
        <taxon>Bacteria</taxon>
        <taxon>Pseudomonadati</taxon>
        <taxon>Bacteroidota</taxon>
        <taxon>Flavobacteriia</taxon>
        <taxon>Flavobacteriales</taxon>
        <taxon>Flavobacteriaceae</taxon>
        <taxon>Flavobacterium</taxon>
    </lineage>
</organism>
<reference evidence="1 2" key="1">
    <citation type="submission" date="2016-10" db="EMBL/GenBank/DDBJ databases">
        <authorList>
            <person name="de Groot N.N."/>
        </authorList>
    </citation>
    <scope>NUCLEOTIDE SEQUENCE [LARGE SCALE GENOMIC DNA]</scope>
    <source>
        <strain evidence="1 2">CGMCC 1.3801</strain>
    </source>
</reference>
<dbReference type="AlphaFoldDB" id="A0A1G4V7L4"/>
<gene>
    <name evidence="1" type="ORF">SAMN02927925_00518</name>
</gene>
<sequence>MDKEYYLKVKGAILALEEQFGYEADLKLTLLTYSYYHKDLDFFKEQLEVLVENHGFTVAFMKGLESYYEAILNGELSSWFKAMYLKKHFIWLESNFEKQIDQRKFYDMELKNQTVTALVSKINEIQSLDSVQMAAVDSKLSEVLFSNVSTVYSFCRKNDYYPTAKNFAVVHPFFSNGLYQNFQIKENIERTWLLFEPYIKKSYLRNEMDYAAFRNYDGFTFKYFGYQKYGLVTSDMIPLFKSINDTSELTAVPVQNAFFAEKAKREFGWR</sequence>
<dbReference type="RefSeq" id="WP_023575561.1">
    <property type="nucleotide sequence ID" value="NZ_CBCSBQ010000005.1"/>
</dbReference>